<dbReference type="InterPro" id="IPR050641">
    <property type="entry name" value="RIFMO-like"/>
</dbReference>
<reference evidence="2" key="1">
    <citation type="submission" date="2021-02" db="EMBL/GenBank/DDBJ databases">
        <authorList>
            <person name="Syme A R."/>
            <person name="Syme A R."/>
            <person name="Moolhuijzen P."/>
        </authorList>
    </citation>
    <scope>NUCLEOTIDE SEQUENCE</scope>
    <source>
        <strain evidence="2">W1-1</strain>
    </source>
</reference>
<dbReference type="PRINTS" id="PR00420">
    <property type="entry name" value="RNGMNOXGNASE"/>
</dbReference>
<dbReference type="Pfam" id="PF01494">
    <property type="entry name" value="FAD_binding_3"/>
    <property type="match status" value="1"/>
</dbReference>
<evidence type="ECO:0000313" key="3">
    <source>
        <dbReference type="Proteomes" id="UP000472372"/>
    </source>
</evidence>
<organism evidence="2 3">
    <name type="scientific">Pyrenophora teres f. teres</name>
    <dbReference type="NCBI Taxonomy" id="97479"/>
    <lineage>
        <taxon>Eukaryota</taxon>
        <taxon>Fungi</taxon>
        <taxon>Dikarya</taxon>
        <taxon>Ascomycota</taxon>
        <taxon>Pezizomycotina</taxon>
        <taxon>Dothideomycetes</taxon>
        <taxon>Pleosporomycetidae</taxon>
        <taxon>Pleosporales</taxon>
        <taxon>Pleosporineae</taxon>
        <taxon>Pleosporaceae</taxon>
        <taxon>Pyrenophora</taxon>
    </lineage>
</organism>
<dbReference type="InterPro" id="IPR002938">
    <property type="entry name" value="FAD-bd"/>
</dbReference>
<dbReference type="InterPro" id="IPR036188">
    <property type="entry name" value="FAD/NAD-bd_sf"/>
</dbReference>
<dbReference type="Gene3D" id="3.40.30.120">
    <property type="match status" value="1"/>
</dbReference>
<feature type="domain" description="FAD-binding" evidence="1">
    <location>
        <begin position="14"/>
        <end position="390"/>
    </location>
</feature>
<dbReference type="Gene3D" id="3.50.50.60">
    <property type="entry name" value="FAD/NAD(P)-binding domain"/>
    <property type="match status" value="1"/>
</dbReference>
<dbReference type="GO" id="GO:0071949">
    <property type="term" value="F:FAD binding"/>
    <property type="evidence" value="ECO:0007669"/>
    <property type="project" value="InterPro"/>
</dbReference>
<dbReference type="Proteomes" id="UP000472372">
    <property type="component" value="Chromosome 5"/>
</dbReference>
<evidence type="ECO:0000259" key="1">
    <source>
        <dbReference type="Pfam" id="PF01494"/>
    </source>
</evidence>
<dbReference type="SUPFAM" id="SSF51905">
    <property type="entry name" value="FAD/NAD(P)-binding domain"/>
    <property type="match status" value="1"/>
</dbReference>
<gene>
    <name evidence="2" type="ORF">PTTW11_06346</name>
</gene>
<dbReference type="Gene3D" id="3.30.9.10">
    <property type="entry name" value="D-Amino Acid Oxidase, subunit A, domain 2"/>
    <property type="match status" value="1"/>
</dbReference>
<dbReference type="PANTHER" id="PTHR43004">
    <property type="entry name" value="TRK SYSTEM POTASSIUM UPTAKE PROTEIN"/>
    <property type="match status" value="1"/>
</dbReference>
<dbReference type="PANTHER" id="PTHR43004:SF8">
    <property type="entry name" value="FAD-BINDING DOMAIN-CONTAINING PROTEIN-RELATED"/>
    <property type="match status" value="1"/>
</dbReference>
<sequence length="627" mass="69774">MGDFGETTTTLTDEVDVLIIGAGPSGTSLGSFLGFQGIEGLIVSENPCPPSHPRANYLHMAGLGMLNPHVQPRQCLREIGLEEKARAISYPVSDYSTFTRLCETMTGEEVYRAHVFGNSPHRKGEYYDASPSEALCLCQTDLEPLLIEYAESHGFKIRWSTRLVSFEQDLEKDIVISTLENIVTGETYKVQSKQLAGADGADSTVVKQLNLPLVRGPGNGFVTSVWLDADLTHLTDHNRALLNYLQRPDKPQPEYGMMGIAHFIRPWKDWDISLFPHPSYKKLTATNEQIIERVKELVNDDTVEYKIKDVSVWNFEEVHAEKYSEGNVHGVGTAVHRHPPFGGLGISTCLEDSYNLAWKMAAVLQGKASKALLSTYSAERQPAGEFVVKRTNENGRLNFRLYGMLGYFGPLGTDTRAEKRALLREDSEAGEAFRQQFRNTIHGLADEHHGLGAMMNQWYKSSAVYTADETEAPYWPEDFTDRSVKLYTSTYPGWRVPHAWLTPRQETQGPRLPLVSTRDVVGQGRFTILTGIGGKAVWAGAAEHVSKTTGIEIHVASIGFGQDYGDTEHRWFKVREVGEKGAVLVRPDRTVAWRAMKPVGDDEATTAKLQLVMNSILGLGKKIAIKE</sequence>
<protein>
    <submittedName>
        <fullName evidence="2">Aromatic-ring hydroxylase</fullName>
    </submittedName>
</protein>
<evidence type="ECO:0000313" key="2">
    <source>
        <dbReference type="EMBL" id="CAE7178405.1"/>
    </source>
</evidence>
<proteinExistence type="predicted"/>
<accession>A0A6S6W442</accession>
<dbReference type="AlphaFoldDB" id="A0A6S6W442"/>
<dbReference type="GO" id="GO:0016709">
    <property type="term" value="F:oxidoreductase activity, acting on paired donors, with incorporation or reduction of molecular oxygen, NAD(P)H as one donor, and incorporation of one atom of oxygen"/>
    <property type="evidence" value="ECO:0007669"/>
    <property type="project" value="UniProtKB-ARBA"/>
</dbReference>
<dbReference type="EMBL" id="HG992981">
    <property type="protein sequence ID" value="CAE7178405.1"/>
    <property type="molecule type" value="Genomic_DNA"/>
</dbReference>
<dbReference type="Pfam" id="PF21274">
    <property type="entry name" value="Rng_hyd_C"/>
    <property type="match status" value="1"/>
</dbReference>
<name>A0A6S6W442_9PLEO</name>